<name>A0A7J9N1E8_GOSSC</name>
<keyword evidence="2" id="KW-1185">Reference proteome</keyword>
<protein>
    <submittedName>
        <fullName evidence="1">Uncharacterized protein</fullName>
    </submittedName>
</protein>
<organism evidence="1 2">
    <name type="scientific">Gossypium schwendimanii</name>
    <name type="common">Cotton</name>
    <dbReference type="NCBI Taxonomy" id="34291"/>
    <lineage>
        <taxon>Eukaryota</taxon>
        <taxon>Viridiplantae</taxon>
        <taxon>Streptophyta</taxon>
        <taxon>Embryophyta</taxon>
        <taxon>Tracheophyta</taxon>
        <taxon>Spermatophyta</taxon>
        <taxon>Magnoliopsida</taxon>
        <taxon>eudicotyledons</taxon>
        <taxon>Gunneridae</taxon>
        <taxon>Pentapetalae</taxon>
        <taxon>rosids</taxon>
        <taxon>malvids</taxon>
        <taxon>Malvales</taxon>
        <taxon>Malvaceae</taxon>
        <taxon>Malvoideae</taxon>
        <taxon>Gossypium</taxon>
    </lineage>
</organism>
<reference evidence="1 2" key="1">
    <citation type="journal article" date="2019" name="Genome Biol. Evol.">
        <title>Insights into the evolution of the New World diploid cottons (Gossypium, subgenus Houzingenia) based on genome sequencing.</title>
        <authorList>
            <person name="Grover C.E."/>
            <person name="Arick M.A. 2nd"/>
            <person name="Thrash A."/>
            <person name="Conover J.L."/>
            <person name="Sanders W.S."/>
            <person name="Peterson D.G."/>
            <person name="Frelichowski J.E."/>
            <person name="Scheffler J.A."/>
            <person name="Scheffler B.E."/>
            <person name="Wendel J.F."/>
        </authorList>
    </citation>
    <scope>NUCLEOTIDE SEQUENCE [LARGE SCALE GENOMIC DNA]</scope>
    <source>
        <strain evidence="1">1</strain>
        <tissue evidence="1">Leaf</tissue>
    </source>
</reference>
<dbReference type="AlphaFoldDB" id="A0A7J9N1E8"/>
<accession>A0A7J9N1E8</accession>
<comment type="caution">
    <text evidence="1">The sequence shown here is derived from an EMBL/GenBank/DDBJ whole genome shotgun (WGS) entry which is preliminary data.</text>
</comment>
<evidence type="ECO:0000313" key="1">
    <source>
        <dbReference type="EMBL" id="MBA0877185.1"/>
    </source>
</evidence>
<evidence type="ECO:0000313" key="2">
    <source>
        <dbReference type="Proteomes" id="UP000593576"/>
    </source>
</evidence>
<gene>
    <name evidence="1" type="ORF">Goshw_013216</name>
</gene>
<dbReference type="EMBL" id="JABFAF010267428">
    <property type="protein sequence ID" value="MBA0877185.1"/>
    <property type="molecule type" value="Genomic_DNA"/>
</dbReference>
<dbReference type="Proteomes" id="UP000593576">
    <property type="component" value="Unassembled WGS sequence"/>
</dbReference>
<proteinExistence type="predicted"/>
<sequence>MHEVDRVLQQFRFRQSILAAP</sequence>